<dbReference type="EMBL" id="CM026421">
    <property type="protein sequence ID" value="KAG0593447.1"/>
    <property type="molecule type" value="Genomic_DNA"/>
</dbReference>
<feature type="compositionally biased region" description="Polar residues" evidence="3">
    <location>
        <begin position="406"/>
        <end position="417"/>
    </location>
</feature>
<dbReference type="Gene3D" id="3.30.710.10">
    <property type="entry name" value="Potassium Channel Kv1.1, Chain A"/>
    <property type="match status" value="1"/>
</dbReference>
<dbReference type="Pfam" id="PF00651">
    <property type="entry name" value="BTB"/>
    <property type="match status" value="1"/>
</dbReference>
<evidence type="ECO:0000313" key="7">
    <source>
        <dbReference type="Proteomes" id="UP000822688"/>
    </source>
</evidence>
<evidence type="ECO:0000259" key="5">
    <source>
        <dbReference type="PROSITE" id="PS51649"/>
    </source>
</evidence>
<sequence>MKFMRLGSRPDFFSTRGNITSVRSDLMSDIVLDVDGHKFNLHLFPLLARCGALHKLVTAAVEAGEDEVKIEDFPGSAECFEICAKFCYGVTITLNAHNVGEVRCGAEYLKMSENVEKSNLIYKLEVFLNSSILRGWKDSIICLQSSKDNLPWSEDLNIINRCIDSISSKMVVEPAKVDWSFSYSRVSIALDHVSVSQPNSPALWSGMPGCPWLSPVPKDWWVEDICDLDTDLFWRVMVTAKAKGVANDLVAEALKVYAQRWLPGVSDEHTIADNTRSTRISVQVDYALEAKKHRQMLETIVSLLPAEKGSSTCSFLLKLLKAATILNASPSSREELARRVGLQLEEAALRDLLIPSLAYVNEMHDVDVVIQIVEHYLLQNQSPPMTPPPERLKAIPERRRTRSTENFDSVDSRQSAAVTHGSKHKVAKLIDSYLAEVSRDPNLSVAKFMQLAESIPDFARPFHDGLYRAIDMYLKEHPNVSKGDRKKICRLMDCRKLSMDACMHAAQNERLPLRTVVQVLFFEQVRTAATGGYSLSEMPSSIRALVGQESSDDRSQMSDMHTDNVPSVSASGDHGCYVLHQDFSSLKDELTHLKSRIADAETRQSFAQDSLKPSKPKGMFSKPKKFLQKLFSKKVSNSASSKDSETQSTVQPAAAQPPNPSLRRRHSMV</sequence>
<dbReference type="AlphaFoldDB" id="A0A8T0JCA1"/>
<dbReference type="OrthoDB" id="624345at2759"/>
<feature type="region of interest" description="Disordered" evidence="3">
    <location>
        <begin position="381"/>
        <end position="418"/>
    </location>
</feature>
<dbReference type="PROSITE" id="PS51649">
    <property type="entry name" value="NPH3"/>
    <property type="match status" value="1"/>
</dbReference>
<evidence type="ECO:0000313" key="6">
    <source>
        <dbReference type="EMBL" id="KAG0593447.1"/>
    </source>
</evidence>
<dbReference type="InterPro" id="IPR011333">
    <property type="entry name" value="SKP1/BTB/POZ_sf"/>
</dbReference>
<dbReference type="InterPro" id="IPR000210">
    <property type="entry name" value="BTB/POZ_dom"/>
</dbReference>
<protein>
    <recommendedName>
        <fullName evidence="8">NPH3 domain-containing protein</fullName>
    </recommendedName>
</protein>
<dbReference type="InterPro" id="IPR027356">
    <property type="entry name" value="NPH3_dom"/>
</dbReference>
<name>A0A8T0JCA1_CERPU</name>
<feature type="domain" description="NPH3" evidence="5">
    <location>
        <begin position="219"/>
        <end position="526"/>
    </location>
</feature>
<feature type="compositionally biased region" description="Polar residues" evidence="3">
    <location>
        <begin position="634"/>
        <end position="651"/>
    </location>
</feature>
<evidence type="ECO:0000259" key="4">
    <source>
        <dbReference type="PROSITE" id="PS50097"/>
    </source>
</evidence>
<keyword evidence="2" id="KW-0833">Ubl conjugation pathway</keyword>
<keyword evidence="7" id="KW-1185">Reference proteome</keyword>
<dbReference type="PROSITE" id="PS50097">
    <property type="entry name" value="BTB"/>
    <property type="match status" value="1"/>
</dbReference>
<evidence type="ECO:0000256" key="2">
    <source>
        <dbReference type="ARBA" id="ARBA00022786"/>
    </source>
</evidence>
<proteinExistence type="predicted"/>
<feature type="domain" description="BTB" evidence="4">
    <location>
        <begin position="28"/>
        <end position="96"/>
    </location>
</feature>
<comment type="pathway">
    <text evidence="1">Protein modification; protein ubiquitination.</text>
</comment>
<dbReference type="InterPro" id="IPR043454">
    <property type="entry name" value="NPH3/RPT2-like"/>
</dbReference>
<dbReference type="Pfam" id="PF03000">
    <property type="entry name" value="NPH3"/>
    <property type="match status" value="1"/>
</dbReference>
<dbReference type="SUPFAM" id="SSF54695">
    <property type="entry name" value="POZ domain"/>
    <property type="match status" value="1"/>
</dbReference>
<comment type="caution">
    <text evidence="6">The sequence shown here is derived from an EMBL/GenBank/DDBJ whole genome shotgun (WGS) entry which is preliminary data.</text>
</comment>
<evidence type="ECO:0008006" key="8">
    <source>
        <dbReference type="Google" id="ProtNLM"/>
    </source>
</evidence>
<evidence type="ECO:0000256" key="1">
    <source>
        <dbReference type="ARBA" id="ARBA00004906"/>
    </source>
</evidence>
<organism evidence="6 7">
    <name type="scientific">Ceratodon purpureus</name>
    <name type="common">Fire moss</name>
    <name type="synonym">Dicranum purpureum</name>
    <dbReference type="NCBI Taxonomy" id="3225"/>
    <lineage>
        <taxon>Eukaryota</taxon>
        <taxon>Viridiplantae</taxon>
        <taxon>Streptophyta</taxon>
        <taxon>Embryophyta</taxon>
        <taxon>Bryophyta</taxon>
        <taxon>Bryophytina</taxon>
        <taxon>Bryopsida</taxon>
        <taxon>Dicranidae</taxon>
        <taxon>Pseudoditrichales</taxon>
        <taxon>Ditrichaceae</taxon>
        <taxon>Ceratodon</taxon>
    </lineage>
</organism>
<feature type="compositionally biased region" description="Basic and acidic residues" evidence="3">
    <location>
        <begin position="390"/>
        <end position="405"/>
    </location>
</feature>
<gene>
    <name evidence="6" type="ORF">KC19_1G330400</name>
</gene>
<feature type="region of interest" description="Disordered" evidence="3">
    <location>
        <begin position="602"/>
        <end position="669"/>
    </location>
</feature>
<reference evidence="6" key="1">
    <citation type="submission" date="2020-06" db="EMBL/GenBank/DDBJ databases">
        <title>WGS assembly of Ceratodon purpureus strain R40.</title>
        <authorList>
            <person name="Carey S.B."/>
            <person name="Jenkins J."/>
            <person name="Shu S."/>
            <person name="Lovell J.T."/>
            <person name="Sreedasyam A."/>
            <person name="Maumus F."/>
            <person name="Tiley G.P."/>
            <person name="Fernandez-Pozo N."/>
            <person name="Barry K."/>
            <person name="Chen C."/>
            <person name="Wang M."/>
            <person name="Lipzen A."/>
            <person name="Daum C."/>
            <person name="Saski C.A."/>
            <person name="Payton A.C."/>
            <person name="Mcbreen J.C."/>
            <person name="Conrad R.E."/>
            <person name="Kollar L.M."/>
            <person name="Olsson S."/>
            <person name="Huttunen S."/>
            <person name="Landis J.B."/>
            <person name="Wickett N.J."/>
            <person name="Johnson M.G."/>
            <person name="Rensing S.A."/>
            <person name="Grimwood J."/>
            <person name="Schmutz J."/>
            <person name="Mcdaniel S.F."/>
        </authorList>
    </citation>
    <scope>NUCLEOTIDE SEQUENCE</scope>
    <source>
        <strain evidence="6">R40</strain>
    </source>
</reference>
<dbReference type="Proteomes" id="UP000822688">
    <property type="component" value="Chromosome 1"/>
</dbReference>
<accession>A0A8T0JCA1</accession>
<dbReference type="PANTHER" id="PTHR32370">
    <property type="entry name" value="OS12G0117600 PROTEIN"/>
    <property type="match status" value="1"/>
</dbReference>
<evidence type="ECO:0000256" key="3">
    <source>
        <dbReference type="SAM" id="MobiDB-lite"/>
    </source>
</evidence>